<dbReference type="Proteomes" id="UP000478052">
    <property type="component" value="Unassembled WGS sequence"/>
</dbReference>
<keyword evidence="1" id="KW-0732">Signal</keyword>
<dbReference type="InterPro" id="IPR005055">
    <property type="entry name" value="A10/PebIII"/>
</dbReference>
<dbReference type="PANTHER" id="PTHR11257:SF13">
    <property type="entry name" value="GEO07322P1"/>
    <property type="match status" value="1"/>
</dbReference>
<accession>A0A6G0Z821</accession>
<gene>
    <name evidence="2" type="ORF">FWK35_00005253</name>
</gene>
<evidence type="ECO:0000313" key="2">
    <source>
        <dbReference type="EMBL" id="KAF0766702.1"/>
    </source>
</evidence>
<dbReference type="SMR" id="A0A6G0Z821"/>
<reference evidence="2 3" key="1">
    <citation type="submission" date="2019-08" db="EMBL/GenBank/DDBJ databases">
        <title>Whole genome of Aphis craccivora.</title>
        <authorList>
            <person name="Voronova N.V."/>
            <person name="Shulinski R.S."/>
            <person name="Bandarenka Y.V."/>
            <person name="Zhorov D.G."/>
            <person name="Warner D."/>
        </authorList>
    </citation>
    <scope>NUCLEOTIDE SEQUENCE [LARGE SCALE GENOMIC DNA]</scope>
    <source>
        <strain evidence="2">180601</strain>
        <tissue evidence="2">Whole Body</tissue>
    </source>
</reference>
<organism evidence="2 3">
    <name type="scientific">Aphis craccivora</name>
    <name type="common">Cowpea aphid</name>
    <dbReference type="NCBI Taxonomy" id="307492"/>
    <lineage>
        <taxon>Eukaryota</taxon>
        <taxon>Metazoa</taxon>
        <taxon>Ecdysozoa</taxon>
        <taxon>Arthropoda</taxon>
        <taxon>Hexapoda</taxon>
        <taxon>Insecta</taxon>
        <taxon>Pterygota</taxon>
        <taxon>Neoptera</taxon>
        <taxon>Paraneoptera</taxon>
        <taxon>Hemiptera</taxon>
        <taxon>Sternorrhyncha</taxon>
        <taxon>Aphidomorpha</taxon>
        <taxon>Aphidoidea</taxon>
        <taxon>Aphididae</taxon>
        <taxon>Aphidini</taxon>
        <taxon>Aphis</taxon>
        <taxon>Aphis</taxon>
    </lineage>
</organism>
<name>A0A6G0Z821_APHCR</name>
<comment type="caution">
    <text evidence="2">The sequence shown here is derived from an EMBL/GenBank/DDBJ whole genome shotgun (WGS) entry which is preliminary data.</text>
</comment>
<dbReference type="SUPFAM" id="SSF100910">
    <property type="entry name" value="Chemosensory protein Csp2"/>
    <property type="match status" value="1"/>
</dbReference>
<dbReference type="EMBL" id="VUJU01001126">
    <property type="protein sequence ID" value="KAF0766702.1"/>
    <property type="molecule type" value="Genomic_DNA"/>
</dbReference>
<dbReference type="InterPro" id="IPR036682">
    <property type="entry name" value="OS_D_A10/PebIII_sf"/>
</dbReference>
<dbReference type="Gene3D" id="1.10.2080.10">
    <property type="entry name" value="Insect odorant-binding protein A10/Ejaculatory bulb-specific protein 3"/>
    <property type="match status" value="1"/>
</dbReference>
<evidence type="ECO:0000256" key="1">
    <source>
        <dbReference type="SAM" id="SignalP"/>
    </source>
</evidence>
<dbReference type="PANTHER" id="PTHR11257">
    <property type="entry name" value="CHEMOSENSORY PROTEIN-RELATED"/>
    <property type="match status" value="1"/>
</dbReference>
<sequence length="139" mass="15374">MHCKVLIALCCVAVYAVQASPAGTAAAAAVSADEEIKDFPAYMKRFDKLNVEQVLNNDRVLASHLKCFLNEGPCVQQSRDLKRVIPVIANNGCNGCTEKQMTTIKKSLNFLRTKKPTEWARLVKIYDPSGTKLNKFLDA</sequence>
<dbReference type="OrthoDB" id="6344725at2759"/>
<feature type="chain" id="PRO_5026185448" evidence="1">
    <location>
        <begin position="20"/>
        <end position="139"/>
    </location>
</feature>
<dbReference type="Pfam" id="PF03392">
    <property type="entry name" value="OS-D"/>
    <property type="match status" value="1"/>
</dbReference>
<feature type="signal peptide" evidence="1">
    <location>
        <begin position="1"/>
        <end position="19"/>
    </location>
</feature>
<proteinExistence type="predicted"/>
<evidence type="ECO:0000313" key="3">
    <source>
        <dbReference type="Proteomes" id="UP000478052"/>
    </source>
</evidence>
<protein>
    <submittedName>
        <fullName evidence="2">Putative odorant-binding protein A10</fullName>
    </submittedName>
</protein>
<keyword evidence="3" id="KW-1185">Reference proteome</keyword>
<dbReference type="AlphaFoldDB" id="A0A6G0Z821"/>